<dbReference type="Gene3D" id="3.90.80.10">
    <property type="entry name" value="Inorganic pyrophosphatase"/>
    <property type="match status" value="1"/>
</dbReference>
<evidence type="ECO:0000256" key="4">
    <source>
        <dbReference type="ARBA" id="ARBA00022842"/>
    </source>
</evidence>
<dbReference type="GO" id="GO:0005737">
    <property type="term" value="C:cytoplasm"/>
    <property type="evidence" value="ECO:0007669"/>
    <property type="project" value="UniProtKB-SubCell"/>
</dbReference>
<comment type="subcellular location">
    <subcellularLocation>
        <location evidence="5">Cytoplasm</location>
    </subcellularLocation>
</comment>
<keyword evidence="5" id="KW-0963">Cytoplasm</keyword>
<dbReference type="PANTHER" id="PTHR10286">
    <property type="entry name" value="INORGANIC PYROPHOSPHATASE"/>
    <property type="match status" value="1"/>
</dbReference>
<keyword evidence="4 5" id="KW-0460">Magnesium</keyword>
<feature type="binding site" evidence="5">
    <location>
        <position position="98"/>
    </location>
    <ligand>
        <name>substrate</name>
    </ligand>
</feature>
<comment type="subunit">
    <text evidence="5">Homohexamer.</text>
</comment>
<dbReference type="AlphaFoldDB" id="A0A1I2F7G1"/>
<keyword evidence="3 5" id="KW-0378">Hydrolase</keyword>
<evidence type="ECO:0000256" key="5">
    <source>
        <dbReference type="HAMAP-Rule" id="MF_00209"/>
    </source>
</evidence>
<dbReference type="STRING" id="655355.SAMN05216283_102397"/>
<dbReference type="GO" id="GO:0006796">
    <property type="term" value="P:phosphate-containing compound metabolic process"/>
    <property type="evidence" value="ECO:0007669"/>
    <property type="project" value="InterPro"/>
</dbReference>
<feature type="binding site" evidence="5">
    <location>
        <position position="126"/>
    </location>
    <ligand>
        <name>Mg(2+)</name>
        <dbReference type="ChEBI" id="CHEBI:18420"/>
        <label>1</label>
    </ligand>
</feature>
<feature type="binding site" evidence="5">
    <location>
        <position position="131"/>
    </location>
    <ligand>
        <name>Mg(2+)</name>
        <dbReference type="ChEBI" id="CHEBI:18420"/>
        <label>1</label>
    </ligand>
</feature>
<reference evidence="6 7" key="1">
    <citation type="submission" date="2016-10" db="EMBL/GenBank/DDBJ databases">
        <authorList>
            <person name="de Groot N.N."/>
        </authorList>
    </citation>
    <scope>NUCLEOTIDE SEQUENCE [LARGE SCALE GENOMIC DNA]</scope>
    <source>
        <strain evidence="6 7">CGMCC 1.9156</strain>
    </source>
</reference>
<dbReference type="GO" id="GO:0004427">
    <property type="term" value="F:inorganic diphosphate phosphatase activity"/>
    <property type="evidence" value="ECO:0007669"/>
    <property type="project" value="UniProtKB-UniRule"/>
</dbReference>
<gene>
    <name evidence="5" type="primary">ppa</name>
    <name evidence="6" type="ORF">SAMN05216283_102397</name>
</gene>
<dbReference type="HAMAP" id="MF_00209">
    <property type="entry name" value="Inorganic_PPase"/>
    <property type="match status" value="1"/>
</dbReference>
<comment type="cofactor">
    <cofactor evidence="1 5">
        <name>Mg(2+)</name>
        <dbReference type="ChEBI" id="CHEBI:18420"/>
    </cofactor>
</comment>
<feature type="binding site" evidence="5">
    <location>
        <position position="131"/>
    </location>
    <ligand>
        <name>Mg(2+)</name>
        <dbReference type="ChEBI" id="CHEBI:18420"/>
        <label>2</label>
    </ligand>
</feature>
<comment type="catalytic activity">
    <reaction evidence="5">
        <text>diphosphate + H2O = 2 phosphate + H(+)</text>
        <dbReference type="Rhea" id="RHEA:24576"/>
        <dbReference type="ChEBI" id="CHEBI:15377"/>
        <dbReference type="ChEBI" id="CHEBI:15378"/>
        <dbReference type="ChEBI" id="CHEBI:33019"/>
        <dbReference type="ChEBI" id="CHEBI:43474"/>
        <dbReference type="EC" id="3.6.1.1"/>
    </reaction>
</comment>
<dbReference type="EMBL" id="FONW01000002">
    <property type="protein sequence ID" value="SFF01354.1"/>
    <property type="molecule type" value="Genomic_DNA"/>
</dbReference>
<protein>
    <recommendedName>
        <fullName evidence="5">Inorganic pyrophosphatase</fullName>
        <ecNumber evidence="5">3.6.1.1</ecNumber>
    </recommendedName>
    <alternativeName>
        <fullName evidence="5">Pyrophosphate phospho-hydrolase</fullName>
        <shortName evidence="5">PPase</shortName>
    </alternativeName>
</protein>
<dbReference type="Pfam" id="PF00719">
    <property type="entry name" value="Pyrophosphatase"/>
    <property type="match status" value="1"/>
</dbReference>
<feature type="binding site" evidence="5">
    <location>
        <position position="72"/>
    </location>
    <ligand>
        <name>substrate</name>
    </ligand>
</feature>
<accession>A0A1I2F7G1</accession>
<feature type="binding site" evidence="5">
    <location>
        <position position="164"/>
    </location>
    <ligand>
        <name>Mg(2+)</name>
        <dbReference type="ChEBI" id="CHEBI:18420"/>
        <label>1</label>
    </ligand>
</feature>
<dbReference type="Proteomes" id="UP000198964">
    <property type="component" value="Unassembled WGS sequence"/>
</dbReference>
<feature type="binding site" evidence="5">
    <location>
        <position position="86"/>
    </location>
    <ligand>
        <name>substrate</name>
    </ligand>
</feature>
<feature type="binding site" evidence="5">
    <location>
        <position position="201"/>
    </location>
    <ligand>
        <name>substrate</name>
    </ligand>
</feature>
<proteinExistence type="inferred from homology"/>
<dbReference type="NCBIfam" id="NF001886">
    <property type="entry name" value="PRK00642.1"/>
    <property type="match status" value="1"/>
</dbReference>
<dbReference type="CDD" id="cd00412">
    <property type="entry name" value="pyrophosphatase"/>
    <property type="match status" value="1"/>
</dbReference>
<evidence type="ECO:0000256" key="3">
    <source>
        <dbReference type="ARBA" id="ARBA00022801"/>
    </source>
</evidence>
<keyword evidence="7" id="KW-1185">Reference proteome</keyword>
<comment type="similarity">
    <text evidence="5">Belongs to the PPase family.</text>
</comment>
<dbReference type="GO" id="GO:0000287">
    <property type="term" value="F:magnesium ion binding"/>
    <property type="evidence" value="ECO:0007669"/>
    <property type="project" value="UniProtKB-UniRule"/>
</dbReference>
<dbReference type="SUPFAM" id="SSF50324">
    <property type="entry name" value="Inorganic pyrophosphatase"/>
    <property type="match status" value="1"/>
</dbReference>
<sequence length="245" mass="27952">MKNEFLQNILAFARFNCLIDKENNMVDKLSDPIGRLMGLRYKSHPWHGIYIGKDAPEKVTAFIEVVPTDTVKYEIDKDSGYLRLDRPQKYSNVIPALYGFIPQTFCGDEVGEFCMQKTGKEGIKGDGDPIDICVLTEKDITHGDILVHARPIGGFRMIDGNEADDKIIAVLSNDVVYDTYKDITDLPSIVIERLKHYFLTYKDMPGRNKDTEITHTYGVDEAIEVIKHSVSDYQKRFDNLGKLMY</sequence>
<name>A0A1I2F7G1_9BACT</name>
<evidence type="ECO:0000256" key="1">
    <source>
        <dbReference type="ARBA" id="ARBA00001946"/>
    </source>
</evidence>
<dbReference type="PROSITE" id="PS00387">
    <property type="entry name" value="PPASE"/>
    <property type="match status" value="1"/>
</dbReference>
<dbReference type="EC" id="3.6.1.1" evidence="5"/>
<dbReference type="InterPro" id="IPR036649">
    <property type="entry name" value="Pyrophosphatase_sf"/>
</dbReference>
<organism evidence="6 7">
    <name type="scientific">Sunxiuqinia elliptica</name>
    <dbReference type="NCBI Taxonomy" id="655355"/>
    <lineage>
        <taxon>Bacteria</taxon>
        <taxon>Pseudomonadati</taxon>
        <taxon>Bacteroidota</taxon>
        <taxon>Bacteroidia</taxon>
        <taxon>Marinilabiliales</taxon>
        <taxon>Prolixibacteraceae</taxon>
        <taxon>Sunxiuqinia</taxon>
    </lineage>
</organism>
<comment type="function">
    <text evidence="5">Catalyzes the hydrolysis of inorganic pyrophosphate (PPi) forming two phosphate ions.</text>
</comment>
<dbReference type="InterPro" id="IPR008162">
    <property type="entry name" value="Pyrophosphatase"/>
</dbReference>
<keyword evidence="2 5" id="KW-0479">Metal-binding</keyword>
<evidence type="ECO:0000313" key="6">
    <source>
        <dbReference type="EMBL" id="SFF01354.1"/>
    </source>
</evidence>
<evidence type="ECO:0000313" key="7">
    <source>
        <dbReference type="Proteomes" id="UP000198964"/>
    </source>
</evidence>
<evidence type="ECO:0000256" key="2">
    <source>
        <dbReference type="ARBA" id="ARBA00022723"/>
    </source>
</evidence>